<gene>
    <name evidence="2" type="ORF">KL86SPO_31426</name>
</gene>
<organism evidence="2">
    <name type="scientific">uncultured Sporomusa sp</name>
    <dbReference type="NCBI Taxonomy" id="307249"/>
    <lineage>
        <taxon>Bacteria</taxon>
        <taxon>Bacillati</taxon>
        <taxon>Bacillota</taxon>
        <taxon>Negativicutes</taxon>
        <taxon>Selenomonadales</taxon>
        <taxon>Sporomusaceae</taxon>
        <taxon>Sporomusa</taxon>
        <taxon>environmental samples</taxon>
    </lineage>
</organism>
<evidence type="ECO:0000259" key="1">
    <source>
        <dbReference type="Pfam" id="PF02579"/>
    </source>
</evidence>
<dbReference type="PANTHER" id="PTHR33937:SF1">
    <property type="entry name" value="IRON-MOLIBDENUM COFACTOR PROCESSING PROTEIN"/>
    <property type="match status" value="1"/>
</dbReference>
<dbReference type="CDD" id="cd00562">
    <property type="entry name" value="NifX_NifB"/>
    <property type="match status" value="1"/>
</dbReference>
<accession>A0A212LUV5</accession>
<dbReference type="InterPro" id="IPR003731">
    <property type="entry name" value="Di-Nase_FeMo-co_biosynth"/>
</dbReference>
<dbReference type="PANTHER" id="PTHR33937">
    <property type="entry name" value="IRON-MOLYBDENUM PROTEIN-RELATED-RELATED"/>
    <property type="match status" value="1"/>
</dbReference>
<dbReference type="SUPFAM" id="SSF53146">
    <property type="entry name" value="Nitrogenase accessory factor-like"/>
    <property type="match status" value="1"/>
</dbReference>
<dbReference type="AlphaFoldDB" id="A0A212LUV5"/>
<sequence length="121" mass="13370">MAKVAVASTDGVSINEHFGRAKEFWIYEVNEQGTYHLLERREVLPAIQTDHKHIAGYAVELLDDIEAVLIARIGPQAEVELLAKGVFALAITGPVDKALVSYGKRGKYIRSKLVRSPVEGR</sequence>
<reference evidence="2" key="1">
    <citation type="submission" date="2016-08" db="EMBL/GenBank/DDBJ databases">
        <authorList>
            <person name="Seilhamer J.J."/>
        </authorList>
    </citation>
    <scope>NUCLEOTIDE SEQUENCE</scope>
    <source>
        <strain evidence="2">86</strain>
    </source>
</reference>
<dbReference type="RefSeq" id="WP_288184316.1">
    <property type="nucleotide sequence ID" value="NZ_LT608335.1"/>
</dbReference>
<dbReference type="Pfam" id="PF02579">
    <property type="entry name" value="Nitro_FeMo-Co"/>
    <property type="match status" value="1"/>
</dbReference>
<dbReference type="InterPro" id="IPR051840">
    <property type="entry name" value="NifX/NifY_domain"/>
</dbReference>
<dbReference type="EMBL" id="FMJE01000003">
    <property type="protein sequence ID" value="SCM81247.1"/>
    <property type="molecule type" value="Genomic_DNA"/>
</dbReference>
<name>A0A212LUV5_9FIRM</name>
<dbReference type="Gene3D" id="3.30.420.130">
    <property type="entry name" value="Dinitrogenase iron-molybdenum cofactor biosynthesis domain"/>
    <property type="match status" value="1"/>
</dbReference>
<dbReference type="InterPro" id="IPR036105">
    <property type="entry name" value="DiNase_FeMo-co_biosyn_sf"/>
</dbReference>
<protein>
    <submittedName>
        <fullName evidence="2">Dinitrogenase iron-molybdenum cofactor biosynthesis protein</fullName>
    </submittedName>
</protein>
<feature type="domain" description="Dinitrogenase iron-molybdenum cofactor biosynthesis" evidence="1">
    <location>
        <begin position="11"/>
        <end position="102"/>
    </location>
</feature>
<proteinExistence type="predicted"/>
<evidence type="ECO:0000313" key="2">
    <source>
        <dbReference type="EMBL" id="SCM81247.1"/>
    </source>
</evidence>